<evidence type="ECO:0000313" key="1">
    <source>
        <dbReference type="EMBL" id="KPJ12579.1"/>
    </source>
</evidence>
<dbReference type="KEGG" id="pmac:106713474"/>
<keyword evidence="2" id="KW-1185">Reference proteome</keyword>
<reference evidence="1 2" key="1">
    <citation type="journal article" date="2015" name="Nat. Commun.">
        <title>Outbred genome sequencing and CRISPR/Cas9 gene editing in butterflies.</title>
        <authorList>
            <person name="Li X."/>
            <person name="Fan D."/>
            <person name="Zhang W."/>
            <person name="Liu G."/>
            <person name="Zhang L."/>
            <person name="Zhao L."/>
            <person name="Fang X."/>
            <person name="Chen L."/>
            <person name="Dong Y."/>
            <person name="Chen Y."/>
            <person name="Ding Y."/>
            <person name="Zhao R."/>
            <person name="Feng M."/>
            <person name="Zhu Y."/>
            <person name="Feng Y."/>
            <person name="Jiang X."/>
            <person name="Zhu D."/>
            <person name="Xiang H."/>
            <person name="Feng X."/>
            <person name="Li S."/>
            <person name="Wang J."/>
            <person name="Zhang G."/>
            <person name="Kronforst M.R."/>
            <person name="Wang W."/>
        </authorList>
    </citation>
    <scope>NUCLEOTIDE SEQUENCE [LARGE SCALE GENOMIC DNA]</scope>
    <source>
        <strain evidence="1">Ya'a_city_454_Pm</strain>
        <tissue evidence="1">Whole body</tissue>
    </source>
</reference>
<proteinExistence type="predicted"/>
<evidence type="ECO:0000313" key="2">
    <source>
        <dbReference type="Proteomes" id="UP000053240"/>
    </source>
</evidence>
<dbReference type="EMBL" id="KQ460757">
    <property type="protein sequence ID" value="KPJ12579.1"/>
    <property type="molecule type" value="Genomic_DNA"/>
</dbReference>
<name>A0A0N1PHP4_PAPMA</name>
<dbReference type="AlphaFoldDB" id="A0A0N1PHP4"/>
<sequence length="248" mass="29589">MSKPVSTWGYRDLQYGQTNKTQRKIEKENDLTPNDVKRVLQQCQTNLNTSHELDKNDKLLLANWTVEFQMKQVNIASHYRLEMTRHREHNFKKVNLNTKWKECLRLHNKEIRNSKRSYFEREAECLKAANSADRDRTKAVNQVGKEIKKWRKSYKYLSNLCDVDNPGDKESADRCLAEYMRRDNYDSTFERLILLKLDTMSDLLDQMNRCLNELEDCLRSSYSDNLQNIRTVMKTLGQCYNRNRESNK</sequence>
<dbReference type="Proteomes" id="UP000053240">
    <property type="component" value="Unassembled WGS sequence"/>
</dbReference>
<dbReference type="InParanoid" id="A0A0N1PHP4"/>
<gene>
    <name evidence="1" type="ORF">RR48_01095</name>
</gene>
<organism evidence="1 2">
    <name type="scientific">Papilio machaon</name>
    <name type="common">Old World swallowtail butterfly</name>
    <dbReference type="NCBI Taxonomy" id="76193"/>
    <lineage>
        <taxon>Eukaryota</taxon>
        <taxon>Metazoa</taxon>
        <taxon>Ecdysozoa</taxon>
        <taxon>Arthropoda</taxon>
        <taxon>Hexapoda</taxon>
        <taxon>Insecta</taxon>
        <taxon>Pterygota</taxon>
        <taxon>Neoptera</taxon>
        <taxon>Endopterygota</taxon>
        <taxon>Lepidoptera</taxon>
        <taxon>Glossata</taxon>
        <taxon>Ditrysia</taxon>
        <taxon>Papilionoidea</taxon>
        <taxon>Papilionidae</taxon>
        <taxon>Papilioninae</taxon>
        <taxon>Papilio</taxon>
    </lineage>
</organism>
<protein>
    <submittedName>
        <fullName evidence="1">Uncharacterized protein</fullName>
    </submittedName>
</protein>
<accession>A0A0N1PHP4</accession>